<evidence type="ECO:0000256" key="4">
    <source>
        <dbReference type="ARBA" id="ARBA00022519"/>
    </source>
</evidence>
<sequence>MSLSVELTHRRDGFTLQAGFESPDGVTALFGHSGAGKTTVVQAVAGLLQPDAGRIAVGDWVLQDSATGHWLPPHRRRVGYVFQDGRLFPHMSVGRNLDYGRRMNRRARDPAQERRVLDMLGIEPLLDRHPAGLSGGEQQRVAIGRALLSTPRLLLLDEPLAALDAARKEEILPYLERLRDEARIPILYVSHSMAEVARLATHVVVLREGQVLRSGSASQVLSDPATVPALGPQEAGALLAVRVEQHHEDGLTTLATSAGTLLLLGVAAPPGTRLRVRIPAHEVILALEPPKGISALNILPARVLALRPGDGAGMMVQLESGTDRLLARITKRSALALGLEPGRECHAIVKSVAFARSDIGAGGAV</sequence>
<keyword evidence="8" id="KW-0472">Membrane</keyword>
<dbReference type="InterPro" id="IPR008995">
    <property type="entry name" value="Mo/tungstate-bd_C_term_dom"/>
</dbReference>
<dbReference type="STRING" id="571298.SAMN04488026_100991"/>
<dbReference type="InterPro" id="IPR003439">
    <property type="entry name" value="ABC_transporter-like_ATP-bd"/>
</dbReference>
<dbReference type="NCBIfam" id="TIGR02142">
    <property type="entry name" value="modC_ABC"/>
    <property type="match status" value="1"/>
</dbReference>
<evidence type="ECO:0000256" key="7">
    <source>
        <dbReference type="ARBA" id="ARBA00022967"/>
    </source>
</evidence>
<dbReference type="Gene3D" id="3.40.50.300">
    <property type="entry name" value="P-loop containing nucleotide triphosphate hydrolases"/>
    <property type="match status" value="1"/>
</dbReference>
<evidence type="ECO:0000256" key="6">
    <source>
        <dbReference type="ARBA" id="ARBA00022840"/>
    </source>
</evidence>
<dbReference type="InterPro" id="IPR004606">
    <property type="entry name" value="Mop_domain"/>
</dbReference>
<dbReference type="SUPFAM" id="SSF52540">
    <property type="entry name" value="P-loop containing nucleoside triphosphate hydrolases"/>
    <property type="match status" value="1"/>
</dbReference>
<dbReference type="GO" id="GO:0016020">
    <property type="term" value="C:membrane"/>
    <property type="evidence" value="ECO:0007669"/>
    <property type="project" value="InterPro"/>
</dbReference>
<dbReference type="PROSITE" id="PS51866">
    <property type="entry name" value="MOP"/>
    <property type="match status" value="1"/>
</dbReference>
<keyword evidence="2" id="KW-1003">Cell membrane</keyword>
<keyword evidence="7" id="KW-1278">Translocase</keyword>
<dbReference type="GO" id="GO:0005524">
    <property type="term" value="F:ATP binding"/>
    <property type="evidence" value="ECO:0007669"/>
    <property type="project" value="UniProtKB-KW"/>
</dbReference>
<evidence type="ECO:0000256" key="3">
    <source>
        <dbReference type="ARBA" id="ARBA00022505"/>
    </source>
</evidence>
<dbReference type="InterPro" id="IPR050334">
    <property type="entry name" value="Molybdenum_import_ModC"/>
</dbReference>
<dbReference type="GO" id="GO:0140359">
    <property type="term" value="F:ABC-type transporter activity"/>
    <property type="evidence" value="ECO:0007669"/>
    <property type="project" value="InterPro"/>
</dbReference>
<protein>
    <submittedName>
        <fullName evidence="12">Molybdate transport system ATP-binding protein</fullName>
    </submittedName>
</protein>
<evidence type="ECO:0000256" key="8">
    <source>
        <dbReference type="ARBA" id="ARBA00023136"/>
    </source>
</evidence>
<dbReference type="InterPro" id="IPR005116">
    <property type="entry name" value="Transp-assoc_OB_typ1"/>
</dbReference>
<dbReference type="SUPFAM" id="SSF50331">
    <property type="entry name" value="MOP-like"/>
    <property type="match status" value="1"/>
</dbReference>
<dbReference type="InterPro" id="IPR011868">
    <property type="entry name" value="ModC_ABC_ATP-bd"/>
</dbReference>
<proteinExistence type="predicted"/>
<evidence type="ECO:0000256" key="1">
    <source>
        <dbReference type="ARBA" id="ARBA00022448"/>
    </source>
</evidence>
<dbReference type="PROSITE" id="PS50893">
    <property type="entry name" value="ABC_TRANSPORTER_2"/>
    <property type="match status" value="1"/>
</dbReference>
<keyword evidence="5" id="KW-0547">Nucleotide-binding</keyword>
<dbReference type="InterPro" id="IPR003593">
    <property type="entry name" value="AAA+_ATPase"/>
</dbReference>
<organism evidence="12 13">
    <name type="scientific">Aliiruegeria lutimaris</name>
    <dbReference type="NCBI Taxonomy" id="571298"/>
    <lineage>
        <taxon>Bacteria</taxon>
        <taxon>Pseudomonadati</taxon>
        <taxon>Pseudomonadota</taxon>
        <taxon>Alphaproteobacteria</taxon>
        <taxon>Rhodobacterales</taxon>
        <taxon>Roseobacteraceae</taxon>
        <taxon>Aliiruegeria</taxon>
    </lineage>
</organism>
<gene>
    <name evidence="12" type="ORF">SAMN04488026_100991</name>
</gene>
<dbReference type="PANTHER" id="PTHR43514">
    <property type="entry name" value="ABC TRANSPORTER I FAMILY MEMBER 10"/>
    <property type="match status" value="1"/>
</dbReference>
<name>A0A1G8PSV8_9RHOB</name>
<evidence type="ECO:0000313" key="12">
    <source>
        <dbReference type="EMBL" id="SDI95512.1"/>
    </source>
</evidence>
<evidence type="ECO:0000256" key="2">
    <source>
        <dbReference type="ARBA" id="ARBA00022475"/>
    </source>
</evidence>
<dbReference type="GO" id="GO:0016887">
    <property type="term" value="F:ATP hydrolysis activity"/>
    <property type="evidence" value="ECO:0007669"/>
    <property type="project" value="InterPro"/>
</dbReference>
<feature type="domain" description="ABC transporter" evidence="10">
    <location>
        <begin position="2"/>
        <end position="233"/>
    </location>
</feature>
<accession>A0A1G8PSV8</accession>
<dbReference type="RefSeq" id="WP_093151920.1">
    <property type="nucleotide sequence ID" value="NZ_FNEK01000009.1"/>
</dbReference>
<evidence type="ECO:0000256" key="9">
    <source>
        <dbReference type="PROSITE-ProRule" id="PRU01213"/>
    </source>
</evidence>
<dbReference type="InterPro" id="IPR027417">
    <property type="entry name" value="P-loop_NTPase"/>
</dbReference>
<dbReference type="Pfam" id="PF03459">
    <property type="entry name" value="TOBE"/>
    <property type="match status" value="1"/>
</dbReference>
<evidence type="ECO:0000256" key="5">
    <source>
        <dbReference type="ARBA" id="ARBA00022741"/>
    </source>
</evidence>
<dbReference type="PROSITE" id="PS00211">
    <property type="entry name" value="ABC_TRANSPORTER_1"/>
    <property type="match status" value="1"/>
</dbReference>
<keyword evidence="1" id="KW-0813">Transport</keyword>
<reference evidence="12 13" key="1">
    <citation type="submission" date="2016-10" db="EMBL/GenBank/DDBJ databases">
        <authorList>
            <person name="de Groot N.N."/>
        </authorList>
    </citation>
    <scope>NUCLEOTIDE SEQUENCE [LARGE SCALE GENOMIC DNA]</scope>
    <source>
        <strain evidence="12 13">DSM 25294</strain>
    </source>
</reference>
<keyword evidence="3 9" id="KW-0500">Molybdenum</keyword>
<dbReference type="SMART" id="SM00382">
    <property type="entry name" value="AAA"/>
    <property type="match status" value="1"/>
</dbReference>
<evidence type="ECO:0000313" key="13">
    <source>
        <dbReference type="Proteomes" id="UP000199382"/>
    </source>
</evidence>
<keyword evidence="6 12" id="KW-0067">ATP-binding</keyword>
<keyword evidence="4" id="KW-0997">Cell inner membrane</keyword>
<dbReference type="Gene3D" id="2.40.50.100">
    <property type="match status" value="1"/>
</dbReference>
<dbReference type="AlphaFoldDB" id="A0A1G8PSV8"/>
<dbReference type="Proteomes" id="UP000199382">
    <property type="component" value="Unassembled WGS sequence"/>
</dbReference>
<dbReference type="Pfam" id="PF00005">
    <property type="entry name" value="ABC_tran"/>
    <property type="match status" value="1"/>
</dbReference>
<keyword evidence="13" id="KW-1185">Reference proteome</keyword>
<evidence type="ECO:0000259" key="10">
    <source>
        <dbReference type="PROSITE" id="PS50893"/>
    </source>
</evidence>
<dbReference type="EMBL" id="FNEK01000009">
    <property type="protein sequence ID" value="SDI95512.1"/>
    <property type="molecule type" value="Genomic_DNA"/>
</dbReference>
<dbReference type="InterPro" id="IPR017871">
    <property type="entry name" value="ABC_transporter-like_CS"/>
</dbReference>
<dbReference type="OrthoDB" id="9802264at2"/>
<dbReference type="GO" id="GO:0015098">
    <property type="term" value="F:molybdate ion transmembrane transporter activity"/>
    <property type="evidence" value="ECO:0007669"/>
    <property type="project" value="InterPro"/>
</dbReference>
<evidence type="ECO:0000259" key="11">
    <source>
        <dbReference type="PROSITE" id="PS51866"/>
    </source>
</evidence>
<dbReference type="PANTHER" id="PTHR43514:SF4">
    <property type="entry name" value="ABC TRANSPORTER I FAMILY MEMBER 10"/>
    <property type="match status" value="1"/>
</dbReference>
<feature type="domain" description="Mop" evidence="11">
    <location>
        <begin position="292"/>
        <end position="358"/>
    </location>
</feature>